<dbReference type="GO" id="GO:0047617">
    <property type="term" value="F:fatty acyl-CoA hydrolase activity"/>
    <property type="evidence" value="ECO:0007669"/>
    <property type="project" value="TreeGrafter"/>
</dbReference>
<evidence type="ECO:0000256" key="2">
    <source>
        <dbReference type="ARBA" id="ARBA00022801"/>
    </source>
</evidence>
<dbReference type="PANTHER" id="PTHR31793">
    <property type="entry name" value="4-HYDROXYBENZOYL-COA THIOESTERASE FAMILY MEMBER"/>
    <property type="match status" value="1"/>
</dbReference>
<proteinExistence type="inferred from homology"/>
<comment type="similarity">
    <text evidence="1">Belongs to the 4-hydroxybenzoyl-CoA thioesterase family.</text>
</comment>
<accession>A0A7V3E7Z4</accession>
<dbReference type="InterPro" id="IPR050563">
    <property type="entry name" value="4-hydroxybenzoyl-CoA_TE"/>
</dbReference>
<dbReference type="Gene3D" id="3.10.129.10">
    <property type="entry name" value="Hotdog Thioesterase"/>
    <property type="match status" value="1"/>
</dbReference>
<gene>
    <name evidence="3" type="ORF">ENS31_13265</name>
</gene>
<dbReference type="EMBL" id="DSUJ01000011">
    <property type="protein sequence ID" value="HFI92480.1"/>
    <property type="molecule type" value="Genomic_DNA"/>
</dbReference>
<reference evidence="3" key="1">
    <citation type="journal article" date="2020" name="mSystems">
        <title>Genome- and Community-Level Interaction Insights into Carbon Utilization and Element Cycling Functions of Hydrothermarchaeota in Hydrothermal Sediment.</title>
        <authorList>
            <person name="Zhou Z."/>
            <person name="Liu Y."/>
            <person name="Xu W."/>
            <person name="Pan J."/>
            <person name="Luo Z.H."/>
            <person name="Li M."/>
        </authorList>
    </citation>
    <scope>NUCLEOTIDE SEQUENCE [LARGE SCALE GENOMIC DNA]</scope>
    <source>
        <strain evidence="3">SpSt-479</strain>
    </source>
</reference>
<dbReference type="InterPro" id="IPR029069">
    <property type="entry name" value="HotDog_dom_sf"/>
</dbReference>
<dbReference type="CDD" id="cd00586">
    <property type="entry name" value="4HBT"/>
    <property type="match status" value="1"/>
</dbReference>
<evidence type="ECO:0000256" key="1">
    <source>
        <dbReference type="ARBA" id="ARBA00005953"/>
    </source>
</evidence>
<name>A0A7V3E7Z4_9BACT</name>
<dbReference type="SUPFAM" id="SSF54637">
    <property type="entry name" value="Thioesterase/thiol ester dehydrase-isomerase"/>
    <property type="match status" value="1"/>
</dbReference>
<protein>
    <submittedName>
        <fullName evidence="3">Acyl-CoA thioesterase</fullName>
    </submittedName>
</protein>
<dbReference type="Pfam" id="PF13279">
    <property type="entry name" value="4HBT_2"/>
    <property type="match status" value="1"/>
</dbReference>
<sequence>MESKKEFSSFETEIIVRPDDIDMNNHVHNSKYLDYVQTARYIQMRDNYKFPMEEYLQRGYNWYASIAHIEFKRALKFGDIAIVRTQIKEWSGAQVIINFWITNKQTNKIAAEGYIVYTFISIASGRPVRIPDDVLERHNI</sequence>
<dbReference type="AlphaFoldDB" id="A0A7V3E7Z4"/>
<keyword evidence="2" id="KW-0378">Hydrolase</keyword>
<dbReference type="PANTHER" id="PTHR31793:SF27">
    <property type="entry name" value="NOVEL THIOESTERASE SUPERFAMILY DOMAIN AND SAPOSIN A-TYPE DOMAIN CONTAINING PROTEIN (0610012H03RIK)"/>
    <property type="match status" value="1"/>
</dbReference>
<comment type="caution">
    <text evidence="3">The sequence shown here is derived from an EMBL/GenBank/DDBJ whole genome shotgun (WGS) entry which is preliminary data.</text>
</comment>
<evidence type="ECO:0000313" key="3">
    <source>
        <dbReference type="EMBL" id="HFI92480.1"/>
    </source>
</evidence>
<organism evidence="3">
    <name type="scientific">Ignavibacterium album</name>
    <dbReference type="NCBI Taxonomy" id="591197"/>
    <lineage>
        <taxon>Bacteria</taxon>
        <taxon>Pseudomonadati</taxon>
        <taxon>Ignavibacteriota</taxon>
        <taxon>Ignavibacteria</taxon>
        <taxon>Ignavibacteriales</taxon>
        <taxon>Ignavibacteriaceae</taxon>
        <taxon>Ignavibacterium</taxon>
    </lineage>
</organism>